<evidence type="ECO:0000313" key="4">
    <source>
        <dbReference type="EMBL" id="ULT95007.1"/>
    </source>
</evidence>
<evidence type="ECO:0000259" key="3">
    <source>
        <dbReference type="Pfam" id="PF02520"/>
    </source>
</evidence>
<evidence type="ECO:0000256" key="1">
    <source>
        <dbReference type="SAM" id="MobiDB-lite"/>
    </source>
</evidence>
<reference evidence="4 6" key="2">
    <citation type="submission" date="2022-05" db="EMBL/GenBank/DDBJ databases">
        <title>Chromosome-level reference genomes for two strains of Caenorhabditis briggsae: an improved platform for comparative genomics.</title>
        <authorList>
            <person name="Stevens L."/>
            <person name="Andersen E.C."/>
        </authorList>
    </citation>
    <scope>NUCLEOTIDE SEQUENCE [LARGE SCALE GENOMIC DNA]</scope>
    <source>
        <strain evidence="4">QX1410_ONT</strain>
        <tissue evidence="4">Whole-organism</tissue>
    </source>
</reference>
<protein>
    <recommendedName>
        <fullName evidence="3">SXP/RAL-2 family protein Ani s 5-like cation-binding domain-containing protein</fullName>
    </recommendedName>
</protein>
<accession>A0AAE9D508</accession>
<sequence length="241" mass="28133">MKSFFLISSILVVSLALVGAEDSEEQNVDTPKNDVKPWKKHDFRKLEPEFLKEMAQDAKTAYFGIKFNPELTKAEKTQQLKDWADKYDVEDEMQKFLDDKKSDCDRKKKEREVNYERLGELIEKANEILEDQDNTWNGANEKLETLVKDENREVLKAFQSFYPFVGRDNEGPRHGHHGHRFHHGRRFGRNIGHGAAPKHHGGGIGSGISYNEPPRINNENYNAYGRNEPNERHHKKHHHQY</sequence>
<feature type="signal peptide" evidence="2">
    <location>
        <begin position="1"/>
        <end position="20"/>
    </location>
</feature>
<dbReference type="EMBL" id="CP092623">
    <property type="protein sequence ID" value="UMM28217.1"/>
    <property type="molecule type" value="Genomic_DNA"/>
</dbReference>
<feature type="domain" description="SXP/RAL-2 family protein Ani s 5-like cation-binding" evidence="3">
    <location>
        <begin position="58"/>
        <end position="154"/>
    </location>
</feature>
<keyword evidence="7" id="KW-1185">Reference proteome</keyword>
<gene>
    <name evidence="4" type="ORF">L3Y34_004036</name>
    <name evidence="5" type="ORF">L5515_011156</name>
</gene>
<dbReference type="Proteomes" id="UP000827892">
    <property type="component" value="Chromosome IV"/>
</dbReference>
<evidence type="ECO:0000313" key="6">
    <source>
        <dbReference type="Proteomes" id="UP000827892"/>
    </source>
</evidence>
<dbReference type="EMBL" id="CP090894">
    <property type="protein sequence ID" value="ULT95007.1"/>
    <property type="molecule type" value="Genomic_DNA"/>
</dbReference>
<feature type="chain" id="PRO_5044706785" description="SXP/RAL-2 family protein Ani s 5-like cation-binding domain-containing protein" evidence="2">
    <location>
        <begin position="21"/>
        <end position="241"/>
    </location>
</feature>
<dbReference type="InterPro" id="IPR052823">
    <property type="entry name" value="SXP/RAL-2_related"/>
</dbReference>
<organism evidence="4 6">
    <name type="scientific">Caenorhabditis briggsae</name>
    <dbReference type="NCBI Taxonomy" id="6238"/>
    <lineage>
        <taxon>Eukaryota</taxon>
        <taxon>Metazoa</taxon>
        <taxon>Ecdysozoa</taxon>
        <taxon>Nematoda</taxon>
        <taxon>Chromadorea</taxon>
        <taxon>Rhabditida</taxon>
        <taxon>Rhabditina</taxon>
        <taxon>Rhabditomorpha</taxon>
        <taxon>Rhabditoidea</taxon>
        <taxon>Rhabditidae</taxon>
        <taxon>Peloderinae</taxon>
        <taxon>Caenorhabditis</taxon>
    </lineage>
</organism>
<reference evidence="5 7" key="1">
    <citation type="submission" date="2022-04" db="EMBL/GenBank/DDBJ databases">
        <title>Chromosome-level reference genomes for two strains of Caenorhabditis briggsae: an improved platform for comparative genomics.</title>
        <authorList>
            <person name="Stevens L."/>
            <person name="Andersen E."/>
        </authorList>
    </citation>
    <scope>NUCLEOTIDE SEQUENCE [LARGE SCALE GENOMIC DNA]</scope>
    <source>
        <strain evidence="5">VX34</strain>
        <tissue evidence="5">Whole-organism</tissue>
    </source>
</reference>
<name>A0AAE9D508_CAEBR</name>
<dbReference type="KEGG" id="cbr:CBG_05802"/>
<keyword evidence="2" id="KW-0732">Signal</keyword>
<feature type="compositionally biased region" description="Basic residues" evidence="1">
    <location>
        <begin position="232"/>
        <end position="241"/>
    </location>
</feature>
<evidence type="ECO:0000313" key="7">
    <source>
        <dbReference type="Proteomes" id="UP000829354"/>
    </source>
</evidence>
<dbReference type="OMA" id="FHHGRRF"/>
<dbReference type="PANTHER" id="PTHR21593">
    <property type="entry name" value="PRION-LIKE- Q/N-RICH -DOMAIN-BEARING PROTEIN PROTEIN"/>
    <property type="match status" value="1"/>
</dbReference>
<dbReference type="Proteomes" id="UP000829354">
    <property type="component" value="Chromosome IV"/>
</dbReference>
<dbReference type="PANTHER" id="PTHR21593:SF41">
    <property type="entry name" value="SXP_RAL-2 FAMILY PROTEIN ANI S 5-LIKE CATION-BINDING DOMAIN-CONTAINING PROTEIN"/>
    <property type="match status" value="1"/>
</dbReference>
<proteinExistence type="predicted"/>
<feature type="region of interest" description="Disordered" evidence="1">
    <location>
        <begin position="198"/>
        <end position="241"/>
    </location>
</feature>
<dbReference type="InterPro" id="IPR003677">
    <property type="entry name" value="ANIS5_cation-bd"/>
</dbReference>
<dbReference type="AlphaFoldDB" id="A0AAE9D508"/>
<evidence type="ECO:0000256" key="2">
    <source>
        <dbReference type="SAM" id="SignalP"/>
    </source>
</evidence>
<evidence type="ECO:0000313" key="5">
    <source>
        <dbReference type="EMBL" id="UMM28217.1"/>
    </source>
</evidence>
<dbReference type="Pfam" id="PF02520">
    <property type="entry name" value="ANIS5_cation-bd"/>
    <property type="match status" value="1"/>
</dbReference>